<evidence type="ECO:0000313" key="1">
    <source>
        <dbReference type="Proteomes" id="UP000790787"/>
    </source>
</evidence>
<protein>
    <submittedName>
        <fullName evidence="2">Uncharacterized protein LOC142162256</fullName>
    </submittedName>
</protein>
<organism evidence="1 2">
    <name type="scientific">Nicotiana tabacum</name>
    <name type="common">Common tobacco</name>
    <dbReference type="NCBI Taxonomy" id="4097"/>
    <lineage>
        <taxon>Eukaryota</taxon>
        <taxon>Viridiplantae</taxon>
        <taxon>Streptophyta</taxon>
        <taxon>Embryophyta</taxon>
        <taxon>Tracheophyta</taxon>
        <taxon>Spermatophyta</taxon>
        <taxon>Magnoliopsida</taxon>
        <taxon>eudicotyledons</taxon>
        <taxon>Gunneridae</taxon>
        <taxon>Pentapetalae</taxon>
        <taxon>asterids</taxon>
        <taxon>lamiids</taxon>
        <taxon>Solanales</taxon>
        <taxon>Solanaceae</taxon>
        <taxon>Nicotianoideae</taxon>
        <taxon>Nicotianeae</taxon>
        <taxon>Nicotiana</taxon>
    </lineage>
</organism>
<evidence type="ECO:0000313" key="2">
    <source>
        <dbReference type="RefSeq" id="XP_075074688.1"/>
    </source>
</evidence>
<name>A0AC58RPQ1_TOBAC</name>
<sequence>MPSIVYASYARKVWNDFQERFDCSNLTRIYHLWTEIATMRQGTDSVTSYYTKMKDLWEELDVLAPLSCCDCEEARTSIELLKSQRLLQFLMGLNESYSNVRSNILARRPVVTVNEAYAIVTQEKSQRSLGVVDTHKDPLTMLAGKPQGFKPRGPGMICE</sequence>
<dbReference type="Proteomes" id="UP000790787">
    <property type="component" value="Chromosome 7"/>
</dbReference>
<keyword evidence="1" id="KW-1185">Reference proteome</keyword>
<accession>A0AC58RPQ1</accession>
<reference evidence="2" key="2">
    <citation type="submission" date="2025-08" db="UniProtKB">
        <authorList>
            <consortium name="RefSeq"/>
        </authorList>
    </citation>
    <scope>IDENTIFICATION</scope>
    <source>
        <tissue evidence="2">Leaf</tissue>
    </source>
</reference>
<dbReference type="RefSeq" id="XP_075074688.1">
    <property type="nucleotide sequence ID" value="XM_075218587.1"/>
</dbReference>
<reference evidence="1" key="1">
    <citation type="journal article" date="2014" name="Nat. Commun.">
        <title>The tobacco genome sequence and its comparison with those of tomato and potato.</title>
        <authorList>
            <person name="Sierro N."/>
            <person name="Battey J.N."/>
            <person name="Ouadi S."/>
            <person name="Bakaher N."/>
            <person name="Bovet L."/>
            <person name="Willig A."/>
            <person name="Goepfert S."/>
            <person name="Peitsch M.C."/>
            <person name="Ivanov N.V."/>
        </authorList>
    </citation>
    <scope>NUCLEOTIDE SEQUENCE [LARGE SCALE GENOMIC DNA]</scope>
</reference>
<gene>
    <name evidence="2" type="primary">LOC142162256</name>
</gene>
<proteinExistence type="predicted"/>